<dbReference type="Pfam" id="PF03241">
    <property type="entry name" value="HpaB"/>
    <property type="match status" value="1"/>
</dbReference>
<dbReference type="InterPro" id="IPR024674">
    <property type="entry name" value="HpaB/PvcC/4-BUDH_N"/>
</dbReference>
<evidence type="ECO:0008006" key="7">
    <source>
        <dbReference type="Google" id="ProtNLM"/>
    </source>
</evidence>
<feature type="domain" description="HpaB/PvcC/4-BUDH N-terminal" evidence="5">
    <location>
        <begin position="20"/>
        <end position="282"/>
    </location>
</feature>
<keyword evidence="3" id="KW-0560">Oxidoreductase</keyword>
<dbReference type="AlphaFoldDB" id="A0A382ALU9"/>
<dbReference type="SUPFAM" id="SSF47203">
    <property type="entry name" value="Acyl-CoA dehydrogenase C-terminal domain-like"/>
    <property type="match status" value="1"/>
</dbReference>
<feature type="domain" description="HpaB/PvcC/4-BUDH C-terminal" evidence="4">
    <location>
        <begin position="298"/>
        <end position="483"/>
    </location>
</feature>
<dbReference type="InterPro" id="IPR009100">
    <property type="entry name" value="AcylCoA_DH/oxidase_NM_dom_sf"/>
</dbReference>
<name>A0A382ALU9_9ZZZZ</name>
<evidence type="ECO:0000256" key="1">
    <source>
        <dbReference type="ARBA" id="ARBA00022630"/>
    </source>
</evidence>
<dbReference type="SUPFAM" id="SSF56645">
    <property type="entry name" value="Acyl-CoA dehydrogenase NM domain-like"/>
    <property type="match status" value="1"/>
</dbReference>
<proteinExistence type="predicted"/>
<dbReference type="PANTHER" id="PTHR36117:SF3">
    <property type="entry name" value="4-HYDROXYPHENYLACETATE 3-MONOOXYGENASE-RELATED"/>
    <property type="match status" value="1"/>
</dbReference>
<evidence type="ECO:0000256" key="3">
    <source>
        <dbReference type="ARBA" id="ARBA00023002"/>
    </source>
</evidence>
<dbReference type="GO" id="GO:0016627">
    <property type="term" value="F:oxidoreductase activity, acting on the CH-CH group of donors"/>
    <property type="evidence" value="ECO:0007669"/>
    <property type="project" value="InterPro"/>
</dbReference>
<keyword evidence="2" id="KW-0274">FAD</keyword>
<keyword evidence="1" id="KW-0285">Flavoprotein</keyword>
<dbReference type="Gene3D" id="1.20.140.10">
    <property type="entry name" value="Butyryl-CoA Dehydrogenase, subunit A, domain 3"/>
    <property type="match status" value="1"/>
</dbReference>
<evidence type="ECO:0000259" key="5">
    <source>
        <dbReference type="Pfam" id="PF11794"/>
    </source>
</evidence>
<reference evidence="6" key="1">
    <citation type="submission" date="2018-05" db="EMBL/GenBank/DDBJ databases">
        <authorList>
            <person name="Lanie J.A."/>
            <person name="Ng W.-L."/>
            <person name="Kazmierczak K.M."/>
            <person name="Andrzejewski T.M."/>
            <person name="Davidsen T.M."/>
            <person name="Wayne K.J."/>
            <person name="Tettelin H."/>
            <person name="Glass J.I."/>
            <person name="Rusch D."/>
            <person name="Podicherti R."/>
            <person name="Tsui H.-C.T."/>
            <person name="Winkler M.E."/>
        </authorList>
    </citation>
    <scope>NUCLEOTIDE SEQUENCE</scope>
</reference>
<evidence type="ECO:0000313" key="6">
    <source>
        <dbReference type="EMBL" id="SVB02354.1"/>
    </source>
</evidence>
<dbReference type="InterPro" id="IPR036250">
    <property type="entry name" value="AcylCo_DH-like_C"/>
</dbReference>
<organism evidence="6">
    <name type="scientific">marine metagenome</name>
    <dbReference type="NCBI Taxonomy" id="408172"/>
    <lineage>
        <taxon>unclassified sequences</taxon>
        <taxon>metagenomes</taxon>
        <taxon>ecological metagenomes</taxon>
    </lineage>
</organism>
<protein>
    <recommendedName>
        <fullName evidence="7">HpaB/PvcC/4-BUDH N-terminal domain-containing protein</fullName>
    </recommendedName>
</protein>
<gene>
    <name evidence="6" type="ORF">METZ01_LOCUS155208</name>
</gene>
<dbReference type="InterPro" id="IPR004925">
    <property type="entry name" value="HpaB/PvcC/4-BUDH"/>
</dbReference>
<dbReference type="Gene3D" id="2.40.110.10">
    <property type="entry name" value="Butyryl-CoA Dehydrogenase, subunit A, domain 2"/>
    <property type="match status" value="1"/>
</dbReference>
<dbReference type="Gene3D" id="1.10.3140.10">
    <property type="entry name" value="4-hydroxybutyryl-coa dehydratase, domain 1"/>
    <property type="match status" value="1"/>
</dbReference>
<dbReference type="PANTHER" id="PTHR36117">
    <property type="entry name" value="4-HYDROXYPHENYLACETATE 3-MONOOXYGENASE-RELATED"/>
    <property type="match status" value="1"/>
</dbReference>
<evidence type="ECO:0000256" key="2">
    <source>
        <dbReference type="ARBA" id="ARBA00022827"/>
    </source>
</evidence>
<evidence type="ECO:0000259" key="4">
    <source>
        <dbReference type="Pfam" id="PF03241"/>
    </source>
</evidence>
<dbReference type="InterPro" id="IPR024719">
    <property type="entry name" value="HpaB/PvcC/4-BUDH_C"/>
</dbReference>
<sequence length="512" mass="56492">MTSKRTALSWRAWRCSSMRTGADYRDCLRDGREVWVMGDGPISDVTTHPATSAMVEEYVKWYDRHFDTVWEDTLLTKADANGVRRPLAFEAPKTSDDLRALGKALNAVFSTNGGHITHTPGYGALIALGLLTQITGLNNSSREIEAADLYKESIARSGRFLTYAGGGALIGTRLRKDPRERVALQLMAETNEGIVISGKVQMHTSTPFAEDVLITSRDELPPGSGRRLWFIVPVNAPGVRVVARRTVARHANPFLSPLSSRFDELDSLLWLKDVFIPRERVFTGELTDRTKRHSLVSWMLWHHNHGWLAKAELTLGVALALSEVMGLKDNPNTIEQLVDLAVDVQTSRTCLTAAELEPEMTAEGYAMPGQIHLAAAAINIFKSRQRMSEILRSLPGSSLVNAPADTDFADPVMASELEDAFGGGGYTALQRAGLLQLAWDQVASGLDGRESVFELHASGGLNAWRARLRVWFQDYDKLANGVRQLLGEDLPPMDLSSLQNVPNERPRQVTPP</sequence>
<accession>A0A382ALU9</accession>
<dbReference type="EMBL" id="UINC01025897">
    <property type="protein sequence ID" value="SVB02354.1"/>
    <property type="molecule type" value="Genomic_DNA"/>
</dbReference>
<dbReference type="Pfam" id="PF11794">
    <property type="entry name" value="HpaB_N"/>
    <property type="match status" value="1"/>
</dbReference>
<dbReference type="InterPro" id="IPR046373">
    <property type="entry name" value="Acyl-CoA_Oxase/DH_mid-dom_sf"/>
</dbReference>